<dbReference type="PANTHER" id="PTHR22852:SF0">
    <property type="entry name" value="DENTICLELESS PROTEIN HOMOLOG"/>
    <property type="match status" value="1"/>
</dbReference>
<evidence type="ECO:0000256" key="3">
    <source>
        <dbReference type="ARBA" id="ARBA00024195"/>
    </source>
</evidence>
<keyword evidence="7" id="KW-1185">Reference proteome</keyword>
<dbReference type="SUPFAM" id="SSF52540">
    <property type="entry name" value="P-loop containing nucleoside triphosphate hydrolases"/>
    <property type="match status" value="1"/>
</dbReference>
<feature type="compositionally biased region" description="Polar residues" evidence="5">
    <location>
        <begin position="721"/>
        <end position="738"/>
    </location>
</feature>
<reference evidence="6" key="2">
    <citation type="submission" date="2022-08" db="UniProtKB">
        <authorList>
            <consortium name="EnsemblMetazoa"/>
        </authorList>
    </citation>
    <scope>IDENTIFICATION</scope>
    <source>
        <strain evidence="6">STECLA/ALBI9_A</strain>
    </source>
</reference>
<comment type="similarity">
    <text evidence="4">Belongs to the WD repeat cdt2 family.</text>
</comment>
<evidence type="ECO:0000256" key="5">
    <source>
        <dbReference type="SAM" id="MobiDB-lite"/>
    </source>
</evidence>
<dbReference type="Pfam" id="PF02953">
    <property type="entry name" value="zf-Tim10_DDP"/>
    <property type="match status" value="1"/>
</dbReference>
<dbReference type="InterPro" id="IPR043504">
    <property type="entry name" value="Peptidase_S1_PA_chymotrypsin"/>
</dbReference>
<dbReference type="PANTHER" id="PTHR22852">
    <property type="entry name" value="LETHAL 2 DENTICLELESS PROTEIN RETINOIC ACID-REGULATED NUCLEAR MATRIX-ASSOCIATED PROTEIN"/>
    <property type="match status" value="1"/>
</dbReference>
<feature type="compositionally biased region" description="Gly residues" evidence="5">
    <location>
        <begin position="993"/>
        <end position="1006"/>
    </location>
</feature>
<dbReference type="SUPFAM" id="SSF144122">
    <property type="entry name" value="Tim10-like"/>
    <property type="match status" value="1"/>
</dbReference>
<feature type="compositionally biased region" description="Low complexity" evidence="5">
    <location>
        <begin position="84"/>
        <end position="101"/>
    </location>
</feature>
<dbReference type="GO" id="GO:0005634">
    <property type="term" value="C:nucleus"/>
    <property type="evidence" value="ECO:0007669"/>
    <property type="project" value="TreeGrafter"/>
</dbReference>
<dbReference type="Pfam" id="PF00400">
    <property type="entry name" value="WD40"/>
    <property type="match status" value="5"/>
</dbReference>
<dbReference type="InterPro" id="IPR015943">
    <property type="entry name" value="WD40/YVTN_repeat-like_dom_sf"/>
</dbReference>
<dbReference type="SUPFAM" id="SSF50978">
    <property type="entry name" value="WD40 repeat-like"/>
    <property type="match status" value="1"/>
</dbReference>
<dbReference type="VEuPathDB" id="VectorBase:AALB005581"/>
<dbReference type="GO" id="GO:0004252">
    <property type="term" value="F:serine-type endopeptidase activity"/>
    <property type="evidence" value="ECO:0007669"/>
    <property type="project" value="InterPro"/>
</dbReference>
<dbReference type="SUPFAM" id="SSF50494">
    <property type="entry name" value="Trypsin-like serine proteases"/>
    <property type="match status" value="1"/>
</dbReference>
<dbReference type="CDD" id="cd00190">
    <property type="entry name" value="Tryp_SPc"/>
    <property type="match status" value="1"/>
</dbReference>
<evidence type="ECO:0000313" key="6">
    <source>
        <dbReference type="EnsemblMetazoa" id="AALB005581-PA"/>
    </source>
</evidence>
<dbReference type="VEuPathDB" id="VectorBase:AALB20_031428"/>
<feature type="compositionally biased region" description="Low complexity" evidence="5">
    <location>
        <begin position="739"/>
        <end position="757"/>
    </location>
</feature>
<feature type="compositionally biased region" description="Polar residues" evidence="5">
    <location>
        <begin position="1016"/>
        <end position="1029"/>
    </location>
</feature>
<dbReference type="InterPro" id="IPR001680">
    <property type="entry name" value="WD40_rpt"/>
</dbReference>
<evidence type="ECO:0000313" key="7">
    <source>
        <dbReference type="Proteomes" id="UP000069272"/>
    </source>
</evidence>
<keyword evidence="2" id="KW-0833">Ubl conjugation pathway</keyword>
<dbReference type="InterPro" id="IPR009003">
    <property type="entry name" value="Peptidase_S1_PA"/>
</dbReference>
<dbReference type="CDD" id="cd00200">
    <property type="entry name" value="WD40"/>
    <property type="match status" value="1"/>
</dbReference>
<dbReference type="InterPro" id="IPR001254">
    <property type="entry name" value="Trypsin_dom"/>
</dbReference>
<organism evidence="6 7">
    <name type="scientific">Anopheles albimanus</name>
    <name type="common">New world malaria mosquito</name>
    <dbReference type="NCBI Taxonomy" id="7167"/>
    <lineage>
        <taxon>Eukaryota</taxon>
        <taxon>Metazoa</taxon>
        <taxon>Ecdysozoa</taxon>
        <taxon>Arthropoda</taxon>
        <taxon>Hexapoda</taxon>
        <taxon>Insecta</taxon>
        <taxon>Pterygota</taxon>
        <taxon>Neoptera</taxon>
        <taxon>Endopterygota</taxon>
        <taxon>Diptera</taxon>
        <taxon>Nematocera</taxon>
        <taxon>Culicoidea</taxon>
        <taxon>Culicidae</taxon>
        <taxon>Anophelinae</taxon>
        <taxon>Anopheles</taxon>
    </lineage>
</organism>
<feature type="compositionally biased region" description="Basic residues" evidence="5">
    <location>
        <begin position="695"/>
        <end position="704"/>
    </location>
</feature>
<dbReference type="VEuPathDB" id="VectorBase:AALB20_030405"/>
<dbReference type="InterPro" id="IPR035427">
    <property type="entry name" value="Tim10-like_dom_sf"/>
</dbReference>
<dbReference type="Pfam" id="PF13671">
    <property type="entry name" value="AAA_33"/>
    <property type="match status" value="1"/>
</dbReference>
<protein>
    <submittedName>
        <fullName evidence="6">Uncharacterized protein</fullName>
    </submittedName>
</protein>
<dbReference type="Gene3D" id="2.130.10.10">
    <property type="entry name" value="YVTN repeat-like/Quinoprotein amine dehydrogenase"/>
    <property type="match status" value="1"/>
</dbReference>
<comment type="pathway">
    <text evidence="1">Protein modification; protein ubiquitination.</text>
</comment>
<feature type="region of interest" description="Disordered" evidence="5">
    <location>
        <begin position="84"/>
        <end position="109"/>
    </location>
</feature>
<name>A0A182FGE0_ANOAL</name>
<feature type="region of interest" description="Disordered" evidence="5">
    <location>
        <begin position="691"/>
        <end position="757"/>
    </location>
</feature>
<dbReference type="STRING" id="7167.A0A182FGE0"/>
<sequence length="1312" mass="144868">MDYEMRNIKDFLQLYNRITDMCFNSCVDNLFGRDLTREEISCADNCVSKFTNVNQRLLQVYMGVQTDINQRRMTEMEAQQAKLLAEAQQQQQQQQQATETASPFTSDRLNVKPMEGTLHKMTRICLNVLIGIPASGKTTYCAQMERAASEQMNVVHVCYDTFVPIDTQYDQFHDEAGSYKRHRQHLLSSVEAIIVSIRNNDHGTLERLLQDWVREFKEPLKLPSPLLHSKDYLFLIDDNMYYRSMRMEWLQVARRRSLGFFGTFFDVPLELALQRNQSRERPIPEATIRRFVPQYDAALLRLLVRERDSWKGITPSTFTADFNPSPPILAAKFAKCTGYEHVLAIANEDGKLAIQNTNEGNEEPGGERALDGVQCHYNAVFDIEWMPGEMKIVTASGDHTAQLWSVTESDLVSTQAFRGHSRSVKTAAFRRDDPAIFATGGRDGAILIWDIRAQLGSNLLPRADNCIYSGHAGGPGTPASHRKRTRQTPKIPAQGCSSSITGLVFQDSNTLISCGAGDGVIKVWDTRRHYTSHQRDPLPKHSFPYAGTTTLKGFTNLVIDEVRHRLYVNCMDNHIYCYNVSTYEAQPLQRYGGFKNGTFYVKAALSPDGQYLISGSSDERSYVWNVDHPNPLLQLRGHAAEVTSVAWMQSQRKVRLVTCSDDARHKIWRLGPEELDSDERQQLRGTTEYCSSYRQRPHSPRAPRTKALEFTPRSLKRNVQRNETTPSTLEGISRTPTNAGSGLASSSTAGASTGIATGGSNKRSYTMMAQSEDLCAPGTEDTAATSSVSLCPPVKRPYRSEECRGRRLFSPANCKSSFSFTALEIASSSSSSRSLNVILEASEEQQTTISSRSPCKSPLATADLNIRSLDRDSGAITLNSSSTIGSSSANANLRSLLCSSHTTSLLNLTLPNFVIDGEAPHLVNVIASGGGSGAPGSMKNAAAGGSGAGTGGTGALSGGMMMKHKLKENIDWLTKIRKQKLLQAAKTIITDGGGEMQTDGGVGDGLGPRTPKSRRNSVGVSTVGMQPTTPETTYPKMRYSWLLPLAVVACLALPTFARVCTPTGNEQVQANGRPTFTGQFPHHALLVVRFGEQQETRHCSGALVDDRHVVTVAQCVMGSTEIEVHLGAHCLLQGDDKFRYVFTALQYTVRDGYDPETFVNDVALVRFSEESVRLPPWVYPARLPEPDEQYVGQEVLSSGFGLLNYGTSSAADALQYVRLVVLDADACQQEFNFVTPNTGRFCAQDRDQEPNCVSDVGSPLVLKEGRLQHYVLLGLSSFGQKFACNHGNPGALQEVREHTDWIREVLSSSSTI</sequence>
<evidence type="ECO:0000256" key="4">
    <source>
        <dbReference type="ARBA" id="ARBA00038344"/>
    </source>
</evidence>
<dbReference type="GO" id="GO:0043161">
    <property type="term" value="P:proteasome-mediated ubiquitin-dependent protein catabolic process"/>
    <property type="evidence" value="ECO:0007669"/>
    <property type="project" value="TreeGrafter"/>
</dbReference>
<dbReference type="PROSITE" id="PS50240">
    <property type="entry name" value="TRYPSIN_DOM"/>
    <property type="match status" value="1"/>
</dbReference>
<dbReference type="Proteomes" id="UP000069272">
    <property type="component" value="Chromosome 3L"/>
</dbReference>
<dbReference type="InterPro" id="IPR004217">
    <property type="entry name" value="Tim10-like"/>
</dbReference>
<comment type="similarity">
    <text evidence="3">Belongs to the peptidase S1 family. CLIP subfamily.</text>
</comment>
<dbReference type="SMART" id="SM00320">
    <property type="entry name" value="WD40"/>
    <property type="match status" value="6"/>
</dbReference>
<dbReference type="Pfam" id="PF00089">
    <property type="entry name" value="Trypsin"/>
    <property type="match status" value="1"/>
</dbReference>
<dbReference type="PROSITE" id="PS50082">
    <property type="entry name" value="WD_REPEATS_2"/>
    <property type="match status" value="5"/>
</dbReference>
<dbReference type="GO" id="GO:0007095">
    <property type="term" value="P:mitotic G2 DNA damage checkpoint signaling"/>
    <property type="evidence" value="ECO:0007669"/>
    <property type="project" value="TreeGrafter"/>
</dbReference>
<reference evidence="6 7" key="1">
    <citation type="journal article" date="2017" name="G3 (Bethesda)">
        <title>The Physical Genome Mapping of Anopheles albimanus Corrected Scaffold Misassemblies and Identified Interarm Rearrangements in Genus Anopheles.</title>
        <authorList>
            <person name="Artemov G.N."/>
            <person name="Peery A.N."/>
            <person name="Jiang X."/>
            <person name="Tu Z."/>
            <person name="Stegniy V.N."/>
            <person name="Sharakhova M.V."/>
            <person name="Sharakhov I.V."/>
        </authorList>
    </citation>
    <scope>NUCLEOTIDE SEQUENCE [LARGE SCALE GENOMIC DNA]</scope>
    <source>
        <strain evidence="6 7">ALBI9_A</strain>
    </source>
</reference>
<dbReference type="InterPro" id="IPR036322">
    <property type="entry name" value="WD40_repeat_dom_sf"/>
</dbReference>
<evidence type="ECO:0000256" key="2">
    <source>
        <dbReference type="ARBA" id="ARBA00022786"/>
    </source>
</evidence>
<dbReference type="VEuPathDB" id="VectorBase:AALB20_035015"/>
<proteinExistence type="inferred from homology"/>
<dbReference type="GO" id="GO:0030674">
    <property type="term" value="F:protein-macromolecule adaptor activity"/>
    <property type="evidence" value="ECO:0007669"/>
    <property type="project" value="TreeGrafter"/>
</dbReference>
<dbReference type="Gene3D" id="1.10.287.810">
    <property type="entry name" value="Mitochondrial import inner membrane translocase subunit tim13 like domains"/>
    <property type="match status" value="1"/>
</dbReference>
<feature type="region of interest" description="Disordered" evidence="5">
    <location>
        <begin position="993"/>
        <end position="1029"/>
    </location>
</feature>
<dbReference type="SMART" id="SM00020">
    <property type="entry name" value="Tryp_SPc"/>
    <property type="match status" value="1"/>
</dbReference>
<dbReference type="EnsemblMetazoa" id="AALB005581-RA">
    <property type="protein sequence ID" value="AALB005581-PA"/>
    <property type="gene ID" value="AALB005581"/>
</dbReference>
<evidence type="ECO:0000256" key="1">
    <source>
        <dbReference type="ARBA" id="ARBA00004906"/>
    </source>
</evidence>
<dbReference type="FunFam" id="1.10.287.810:FF:000013">
    <property type="entry name" value="Mitochondrial GE17372"/>
    <property type="match status" value="1"/>
</dbReference>
<accession>A0A182FGE0</accession>
<dbReference type="Gene3D" id="2.40.10.10">
    <property type="entry name" value="Trypsin-like serine proteases"/>
    <property type="match status" value="2"/>
</dbReference>
<dbReference type="InterPro" id="IPR027417">
    <property type="entry name" value="P-loop_NTPase"/>
</dbReference>
<feature type="region of interest" description="Disordered" evidence="5">
    <location>
        <begin position="473"/>
        <end position="494"/>
    </location>
</feature>
<dbReference type="InterPro" id="IPR051865">
    <property type="entry name" value="WD-repeat_CDT2_adapter"/>
</dbReference>
<dbReference type="PROSITE" id="PS50294">
    <property type="entry name" value="WD_REPEATS_REGION"/>
    <property type="match status" value="3"/>
</dbReference>
<dbReference type="Gene3D" id="3.40.50.300">
    <property type="entry name" value="P-loop containing nucleotide triphosphate hydrolases"/>
    <property type="match status" value="1"/>
</dbReference>